<dbReference type="EMBL" id="NGJT01000010">
    <property type="protein sequence ID" value="RST94070.1"/>
    <property type="molecule type" value="Genomic_DNA"/>
</dbReference>
<dbReference type="CDD" id="cd04732">
    <property type="entry name" value="HisA"/>
    <property type="match status" value="1"/>
</dbReference>
<evidence type="ECO:0000256" key="11">
    <source>
        <dbReference type="ARBA" id="ARBA00030547"/>
    </source>
</evidence>
<dbReference type="GO" id="GO:0003949">
    <property type="term" value="F:1-(5-phosphoribosyl)-5-[(5-phosphoribosylamino)methylideneamino]imidazole-4-carboxamide isomerase activity"/>
    <property type="evidence" value="ECO:0007669"/>
    <property type="project" value="UniProtKB-UniRule"/>
</dbReference>
<dbReference type="AlphaFoldDB" id="A0A429ZK30"/>
<dbReference type="InterPro" id="IPR006062">
    <property type="entry name" value="His_biosynth"/>
</dbReference>
<dbReference type="EC" id="5.3.1.16" evidence="5 12"/>
<dbReference type="PANTHER" id="PTHR43090:SF2">
    <property type="entry name" value="1-(5-PHOSPHORIBOSYL)-5-[(5-PHOSPHORIBOSYLAMINO)METHYLIDENEAMINO] IMIDAZOLE-4-CARBOXAMIDE ISOMERASE"/>
    <property type="match status" value="1"/>
</dbReference>
<dbReference type="GO" id="GO:0005737">
    <property type="term" value="C:cytoplasm"/>
    <property type="evidence" value="ECO:0007669"/>
    <property type="project" value="UniProtKB-SubCell"/>
</dbReference>
<evidence type="ECO:0000256" key="7">
    <source>
        <dbReference type="ARBA" id="ARBA00022490"/>
    </source>
</evidence>
<keyword evidence="10 12" id="KW-0413">Isomerase</keyword>
<evidence type="ECO:0000256" key="12">
    <source>
        <dbReference type="HAMAP-Rule" id="MF_01014"/>
    </source>
</evidence>
<dbReference type="OrthoDB" id="9807749at2"/>
<evidence type="ECO:0000256" key="1">
    <source>
        <dbReference type="ARBA" id="ARBA00000901"/>
    </source>
</evidence>
<dbReference type="Gene3D" id="3.20.20.70">
    <property type="entry name" value="Aldolase class I"/>
    <property type="match status" value="1"/>
</dbReference>
<dbReference type="InterPro" id="IPR013785">
    <property type="entry name" value="Aldolase_TIM"/>
</dbReference>
<dbReference type="HAMAP" id="MF_01014">
    <property type="entry name" value="HisA"/>
    <property type="match status" value="1"/>
</dbReference>
<feature type="active site" description="Proton donor" evidence="12">
    <location>
        <position position="130"/>
    </location>
</feature>
<comment type="pathway">
    <text evidence="3 12 14">Amino-acid biosynthesis; L-histidine biosynthesis; L-histidine from 5-phospho-alpha-D-ribose 1-diphosphate: step 4/9.</text>
</comment>
<sequence length="240" mass="26143">MNILPAIDIKDGKAVRLFKGDFNQQTVVNTSPIAQAKLFSTSGLTYLHIVDLDGALQGEAVNAELIQEIKKVSNMRVEVGGGIRHLSQIASYLESGVDRVIIGSMAVKHPEFVKEAIDRFGSEKIVIGIDAKNGFVSTEGWLEQSQISYLDLAKQMSEYGATIFVYTDIDKDGTLTGPSFPHYEKLVEQLPDCQIIASGGVHSMTDLEKLEKIGVSGTIVGKAYYSGAITLEEMVEVEKN</sequence>
<comment type="subcellular location">
    <subcellularLocation>
        <location evidence="2 12 14">Cytoplasm</location>
    </subcellularLocation>
</comment>
<dbReference type="GO" id="GO:0000105">
    <property type="term" value="P:L-histidine biosynthetic process"/>
    <property type="evidence" value="ECO:0007669"/>
    <property type="project" value="UniProtKB-UniRule"/>
</dbReference>
<dbReference type="RefSeq" id="WP_125957690.1">
    <property type="nucleotide sequence ID" value="NZ_JAQEJV010000005.1"/>
</dbReference>
<keyword evidence="7 12" id="KW-0963">Cytoplasm</keyword>
<keyword evidence="16" id="KW-1185">Reference proteome</keyword>
<dbReference type="UniPathway" id="UPA00031">
    <property type="reaction ID" value="UER00009"/>
</dbReference>
<gene>
    <name evidence="12" type="primary">hisA</name>
    <name evidence="15" type="ORF">CBF36_06735</name>
</gene>
<accession>A0A429ZK30</accession>
<reference evidence="15 16" key="1">
    <citation type="submission" date="2017-05" db="EMBL/GenBank/DDBJ databases">
        <title>Vagococcus spp. assemblies.</title>
        <authorList>
            <person name="Gulvik C.A."/>
        </authorList>
    </citation>
    <scope>NUCLEOTIDE SEQUENCE [LARGE SCALE GENOMIC DNA]</scope>
    <source>
        <strain evidence="15 16">SS1994</strain>
    </source>
</reference>
<dbReference type="GO" id="GO:0000162">
    <property type="term" value="P:L-tryptophan biosynthetic process"/>
    <property type="evidence" value="ECO:0007669"/>
    <property type="project" value="TreeGrafter"/>
</dbReference>
<dbReference type="NCBIfam" id="TIGR00007">
    <property type="entry name" value="1-(5-phosphoribosyl)-5-[(5-phosphoribosylamino)methylideneamino]imidazole-4-carboxamide isomerase"/>
    <property type="match status" value="1"/>
</dbReference>
<dbReference type="SUPFAM" id="SSF51366">
    <property type="entry name" value="Ribulose-phoshate binding barrel"/>
    <property type="match status" value="1"/>
</dbReference>
<evidence type="ECO:0000313" key="16">
    <source>
        <dbReference type="Proteomes" id="UP000288490"/>
    </source>
</evidence>
<keyword evidence="9 12" id="KW-0368">Histidine biosynthesis</keyword>
<feature type="active site" description="Proton acceptor" evidence="12">
    <location>
        <position position="8"/>
    </location>
</feature>
<evidence type="ECO:0000256" key="4">
    <source>
        <dbReference type="ARBA" id="ARBA00009667"/>
    </source>
</evidence>
<organism evidence="15 16">
    <name type="scientific">Vagococcus bubulae</name>
    <dbReference type="NCBI Taxonomy" id="1977868"/>
    <lineage>
        <taxon>Bacteria</taxon>
        <taxon>Bacillati</taxon>
        <taxon>Bacillota</taxon>
        <taxon>Bacilli</taxon>
        <taxon>Lactobacillales</taxon>
        <taxon>Enterococcaceae</taxon>
        <taxon>Vagococcus</taxon>
    </lineage>
</organism>
<keyword evidence="8 12" id="KW-0028">Amino-acid biosynthesis</keyword>
<evidence type="ECO:0000256" key="3">
    <source>
        <dbReference type="ARBA" id="ARBA00005133"/>
    </source>
</evidence>
<dbReference type="InterPro" id="IPR006063">
    <property type="entry name" value="HisA_bact_arch"/>
</dbReference>
<dbReference type="InterPro" id="IPR011060">
    <property type="entry name" value="RibuloseP-bd_barrel"/>
</dbReference>
<evidence type="ECO:0000256" key="13">
    <source>
        <dbReference type="RuleBase" id="RU003657"/>
    </source>
</evidence>
<dbReference type="Pfam" id="PF00977">
    <property type="entry name" value="His_biosynth"/>
    <property type="match status" value="1"/>
</dbReference>
<evidence type="ECO:0000256" key="9">
    <source>
        <dbReference type="ARBA" id="ARBA00023102"/>
    </source>
</evidence>
<dbReference type="Proteomes" id="UP000288490">
    <property type="component" value="Unassembled WGS sequence"/>
</dbReference>
<dbReference type="FunFam" id="3.20.20.70:FF:000009">
    <property type="entry name" value="1-(5-phosphoribosyl)-5-[(5-phosphoribosylamino)methylideneamino] imidazole-4-carboxamide isomerase"/>
    <property type="match status" value="1"/>
</dbReference>
<evidence type="ECO:0000313" key="15">
    <source>
        <dbReference type="EMBL" id="RST94070.1"/>
    </source>
</evidence>
<dbReference type="InterPro" id="IPR023016">
    <property type="entry name" value="HisA/PriA"/>
</dbReference>
<evidence type="ECO:0000256" key="14">
    <source>
        <dbReference type="RuleBase" id="RU003658"/>
    </source>
</evidence>
<comment type="similarity">
    <text evidence="4 12 13">Belongs to the HisA/HisF family.</text>
</comment>
<proteinExistence type="inferred from homology"/>
<dbReference type="PANTHER" id="PTHR43090">
    <property type="entry name" value="1-(5-PHOSPHORIBOSYL)-5-[(5-PHOSPHORIBOSYLAMINO)METHYLIDENEAMINO] IMIDAZOLE-4-CARBOXAMIDE ISOMERASE"/>
    <property type="match status" value="1"/>
</dbReference>
<evidence type="ECO:0000256" key="6">
    <source>
        <dbReference type="ARBA" id="ARBA00018464"/>
    </source>
</evidence>
<dbReference type="InterPro" id="IPR044524">
    <property type="entry name" value="Isoase_HisA-like"/>
</dbReference>
<evidence type="ECO:0000256" key="10">
    <source>
        <dbReference type="ARBA" id="ARBA00023235"/>
    </source>
</evidence>
<protein>
    <recommendedName>
        <fullName evidence="6 12">1-(5-phosphoribosyl)-5-[(5-phosphoribosylamino)methylideneamino] imidazole-4-carboxamide isomerase</fullName>
        <ecNumber evidence="5 12">5.3.1.16</ecNumber>
    </recommendedName>
    <alternativeName>
        <fullName evidence="11 12">Phosphoribosylformimino-5-aminoimidazole carboxamide ribotide isomerase</fullName>
    </alternativeName>
</protein>
<name>A0A429ZK30_9ENTE</name>
<comment type="caution">
    <text evidence="15">The sequence shown here is derived from an EMBL/GenBank/DDBJ whole genome shotgun (WGS) entry which is preliminary data.</text>
</comment>
<evidence type="ECO:0000256" key="8">
    <source>
        <dbReference type="ARBA" id="ARBA00022605"/>
    </source>
</evidence>
<evidence type="ECO:0000256" key="5">
    <source>
        <dbReference type="ARBA" id="ARBA00012550"/>
    </source>
</evidence>
<evidence type="ECO:0000256" key="2">
    <source>
        <dbReference type="ARBA" id="ARBA00004496"/>
    </source>
</evidence>
<comment type="catalytic activity">
    <reaction evidence="1 12 14">
        <text>1-(5-phospho-beta-D-ribosyl)-5-[(5-phospho-beta-D-ribosylamino)methylideneamino]imidazole-4-carboxamide = 5-[(5-phospho-1-deoxy-D-ribulos-1-ylimino)methylamino]-1-(5-phospho-beta-D-ribosyl)imidazole-4-carboxamide</text>
        <dbReference type="Rhea" id="RHEA:15469"/>
        <dbReference type="ChEBI" id="CHEBI:58435"/>
        <dbReference type="ChEBI" id="CHEBI:58525"/>
        <dbReference type="EC" id="5.3.1.16"/>
    </reaction>
</comment>